<evidence type="ECO:0000256" key="1">
    <source>
        <dbReference type="SAM" id="MobiDB-lite"/>
    </source>
</evidence>
<gene>
    <name evidence="2" type="ORF">DCAF_LOCUS2465</name>
</gene>
<organism evidence="2 3">
    <name type="scientific">Dovyalis caffra</name>
    <dbReference type="NCBI Taxonomy" id="77055"/>
    <lineage>
        <taxon>Eukaryota</taxon>
        <taxon>Viridiplantae</taxon>
        <taxon>Streptophyta</taxon>
        <taxon>Embryophyta</taxon>
        <taxon>Tracheophyta</taxon>
        <taxon>Spermatophyta</taxon>
        <taxon>Magnoliopsida</taxon>
        <taxon>eudicotyledons</taxon>
        <taxon>Gunneridae</taxon>
        <taxon>Pentapetalae</taxon>
        <taxon>rosids</taxon>
        <taxon>fabids</taxon>
        <taxon>Malpighiales</taxon>
        <taxon>Salicaceae</taxon>
        <taxon>Flacourtieae</taxon>
        <taxon>Dovyalis</taxon>
    </lineage>
</organism>
<dbReference type="AlphaFoldDB" id="A0AAV1QUR7"/>
<keyword evidence="3" id="KW-1185">Reference proteome</keyword>
<name>A0AAV1QUR7_9ROSI</name>
<evidence type="ECO:0000313" key="2">
    <source>
        <dbReference type="EMBL" id="CAK7324799.1"/>
    </source>
</evidence>
<proteinExistence type="predicted"/>
<accession>A0AAV1QUR7</accession>
<protein>
    <submittedName>
        <fullName evidence="2">Uncharacterized protein</fullName>
    </submittedName>
</protein>
<feature type="compositionally biased region" description="Polar residues" evidence="1">
    <location>
        <begin position="1"/>
        <end position="10"/>
    </location>
</feature>
<feature type="region of interest" description="Disordered" evidence="1">
    <location>
        <begin position="1"/>
        <end position="50"/>
    </location>
</feature>
<comment type="caution">
    <text evidence="2">The sequence shown here is derived from an EMBL/GenBank/DDBJ whole genome shotgun (WGS) entry which is preliminary data.</text>
</comment>
<sequence length="50" mass="5309">PGVVNGTNCDQVGRLIPNDDYAGPHGQADESYLNRNANRAGSPSEPRKAE</sequence>
<dbReference type="EMBL" id="CAWUPB010000753">
    <property type="protein sequence ID" value="CAK7324799.1"/>
    <property type="molecule type" value="Genomic_DNA"/>
</dbReference>
<feature type="non-terminal residue" evidence="2">
    <location>
        <position position="1"/>
    </location>
</feature>
<evidence type="ECO:0000313" key="3">
    <source>
        <dbReference type="Proteomes" id="UP001314170"/>
    </source>
</evidence>
<reference evidence="2 3" key="1">
    <citation type="submission" date="2024-01" db="EMBL/GenBank/DDBJ databases">
        <authorList>
            <person name="Waweru B."/>
        </authorList>
    </citation>
    <scope>NUCLEOTIDE SEQUENCE [LARGE SCALE GENOMIC DNA]</scope>
</reference>
<dbReference type="Proteomes" id="UP001314170">
    <property type="component" value="Unassembled WGS sequence"/>
</dbReference>